<keyword evidence="3" id="KW-1185">Reference proteome</keyword>
<dbReference type="STRING" id="1121352.GCA_000620925_01218"/>
<dbReference type="RefSeq" id="WP_148091351.1">
    <property type="nucleotide sequence ID" value="NZ_RQYC01000021.1"/>
</dbReference>
<sequence length="167" mass="19578">MMDKLIFYKMLLGNVVSFIFITAVLVFVALLHPMLAGMLLLPVVLGRLWGWLCVPFGKRHFLPEAVKTVVWTALAVGIFWYYQQKFTEIHQTADKVVVQVRAYHAAHGKYPPREAFAPSPDTPREYRIYYFPRENGQPPMLYYKDPVMVFDEHVYNFQTGVWEYRPD</sequence>
<feature type="transmembrane region" description="Helical" evidence="1">
    <location>
        <begin position="65"/>
        <end position="82"/>
    </location>
</feature>
<accession>A0A3P2A1J5</accession>
<evidence type="ECO:0000313" key="2">
    <source>
        <dbReference type="EMBL" id="RRD89199.1"/>
    </source>
</evidence>
<feature type="transmembrane region" description="Helical" evidence="1">
    <location>
        <begin position="7"/>
        <end position="28"/>
    </location>
</feature>
<evidence type="ECO:0000313" key="3">
    <source>
        <dbReference type="Proteomes" id="UP000269923"/>
    </source>
</evidence>
<organism evidence="2 3">
    <name type="scientific">Conchiformibius steedae</name>
    <dbReference type="NCBI Taxonomy" id="153493"/>
    <lineage>
        <taxon>Bacteria</taxon>
        <taxon>Pseudomonadati</taxon>
        <taxon>Pseudomonadota</taxon>
        <taxon>Betaproteobacteria</taxon>
        <taxon>Neisseriales</taxon>
        <taxon>Neisseriaceae</taxon>
        <taxon>Conchiformibius</taxon>
    </lineage>
</organism>
<keyword evidence="1" id="KW-0472">Membrane</keyword>
<name>A0A3P2A1J5_9NEIS</name>
<reference evidence="2 3" key="1">
    <citation type="submission" date="2018-11" db="EMBL/GenBank/DDBJ databases">
        <title>Genomes From Bacteria Associated with the Canine Oral Cavity: a Test Case for Automated Genome-Based Taxonomic Assignment.</title>
        <authorList>
            <person name="Coil D.A."/>
            <person name="Jospin G."/>
            <person name="Darling A.E."/>
            <person name="Wallis C."/>
            <person name="Davis I.J."/>
            <person name="Harris S."/>
            <person name="Eisen J.A."/>
            <person name="Holcombe L.J."/>
            <person name="O'Flynn C."/>
        </authorList>
    </citation>
    <scope>NUCLEOTIDE SEQUENCE [LARGE SCALE GENOMIC DNA]</scope>
    <source>
        <strain evidence="2 3">COT-280</strain>
    </source>
</reference>
<dbReference type="EMBL" id="RQYC01000021">
    <property type="protein sequence ID" value="RRD89199.1"/>
    <property type="molecule type" value="Genomic_DNA"/>
</dbReference>
<keyword evidence="1" id="KW-0812">Transmembrane</keyword>
<keyword evidence="1" id="KW-1133">Transmembrane helix</keyword>
<dbReference type="Proteomes" id="UP000269923">
    <property type="component" value="Unassembled WGS sequence"/>
</dbReference>
<comment type="caution">
    <text evidence="2">The sequence shown here is derived from an EMBL/GenBank/DDBJ whole genome shotgun (WGS) entry which is preliminary data.</text>
</comment>
<evidence type="ECO:0000256" key="1">
    <source>
        <dbReference type="SAM" id="Phobius"/>
    </source>
</evidence>
<dbReference type="AlphaFoldDB" id="A0A3P2A1J5"/>
<protein>
    <submittedName>
        <fullName evidence="2">Uncharacterized protein</fullName>
    </submittedName>
</protein>
<gene>
    <name evidence="2" type="ORF">EII21_09610</name>
</gene>
<proteinExistence type="predicted"/>